<comment type="caution">
    <text evidence="1">The sequence shown here is derived from an EMBL/GenBank/DDBJ whole genome shotgun (WGS) entry which is preliminary data.</text>
</comment>
<dbReference type="EMBL" id="VNIQ01000006">
    <property type="protein sequence ID" value="TYQ02320.1"/>
    <property type="molecule type" value="Genomic_DNA"/>
</dbReference>
<reference evidence="1" key="1">
    <citation type="submission" date="2019-07" db="EMBL/GenBank/DDBJ databases">
        <title>Genomic Encyclopedia of Type Strains, Phase IV (KMG-IV): sequencing the most valuable type-strain genomes for metagenomic binning, comparative biology and taxonomic classification.</title>
        <authorList>
            <person name="Goeker M."/>
        </authorList>
    </citation>
    <scope>NUCLEOTIDE SEQUENCE</scope>
    <source>
        <strain evidence="1">DSM 44596</strain>
    </source>
</reference>
<proteinExistence type="predicted"/>
<organism evidence="1">
    <name type="scientific">Nocardia globerula</name>
    <dbReference type="NCBI Taxonomy" id="1818"/>
    <lineage>
        <taxon>Bacteria</taxon>
        <taxon>Bacillati</taxon>
        <taxon>Actinomycetota</taxon>
        <taxon>Actinomycetes</taxon>
        <taxon>Mycobacteriales</taxon>
        <taxon>Nocardiaceae</taxon>
        <taxon>Nocardia</taxon>
    </lineage>
</organism>
<name>A0A652YL72_NOCGL</name>
<protein>
    <submittedName>
        <fullName evidence="1">Uncharacterized protein</fullName>
    </submittedName>
</protein>
<gene>
    <name evidence="1" type="ORF">FNL38_106139</name>
</gene>
<evidence type="ECO:0000313" key="1">
    <source>
        <dbReference type="EMBL" id="TYQ02320.1"/>
    </source>
</evidence>
<sequence>MRKFLVVTFIVAVSVFAVAAMYLSVRGDSVSFTPAVASVVDHAECTTPDISVPLSGLAQMDSQFPPTTEPGYPPSDFEPVALIRCERGENAAGGLTIDAVRLEGDVSAVAEAFRTDSHRFRDNISADCAIREIVPVGLWFVDASGNAFRPAWPSAPCGFQDAPLETLDTLHEVSRQQHPIDAISADEPGICTTSIGSLFDLTTPDDVERSVRSENTGYSPLDSPLATPVDDVGRLQVCRYNLGRESPHIRLTLTDSAELMHAAAAAPIAPPCDLIAQQVASIDLRRADGSGGTQVLAELDGCQRIRFGGYRQIPTSITELLSR</sequence>
<dbReference type="AlphaFoldDB" id="A0A652YL72"/>
<accession>A0A652YL72</accession>